<evidence type="ECO:0000256" key="1">
    <source>
        <dbReference type="SAM" id="MobiDB-lite"/>
    </source>
</evidence>
<dbReference type="GeneID" id="92873847"/>
<feature type="compositionally biased region" description="Basic and acidic residues" evidence="1">
    <location>
        <begin position="266"/>
        <end position="284"/>
    </location>
</feature>
<dbReference type="InterPro" id="IPR038332">
    <property type="entry name" value="PPE_sf"/>
</dbReference>
<feature type="region of interest" description="Disordered" evidence="1">
    <location>
        <begin position="194"/>
        <end position="394"/>
    </location>
</feature>
<dbReference type="AlphaFoldDB" id="A0A0H3DB98"/>
<proteinExistence type="predicted"/>
<feature type="compositionally biased region" description="Low complexity" evidence="1">
    <location>
        <begin position="371"/>
        <end position="387"/>
    </location>
</feature>
<dbReference type="PATRIC" id="fig|749927.5.peg.6432"/>
<feature type="compositionally biased region" description="Basic and acidic residues" evidence="1">
    <location>
        <begin position="221"/>
        <end position="233"/>
    </location>
</feature>
<dbReference type="Proteomes" id="UP000000328">
    <property type="component" value="Chromosome"/>
</dbReference>
<protein>
    <recommendedName>
        <fullName evidence="4">PPE family domain-containing protein</fullName>
    </recommendedName>
</protein>
<accession>A0A0H3DB98</accession>
<evidence type="ECO:0000313" key="3">
    <source>
        <dbReference type="Proteomes" id="UP000000328"/>
    </source>
</evidence>
<dbReference type="OrthoDB" id="3701353at2"/>
<dbReference type="Gene3D" id="1.20.1260.20">
    <property type="entry name" value="PPE superfamily"/>
    <property type="match status" value="1"/>
</dbReference>
<dbReference type="KEGG" id="amd:AMED_6186"/>
<sequence length="429" mass="44411">MFPFDELGHAAHALIREAEQAGTALVQSVDDALGWAGDLFSGDVGVQAMPVADVVNYVIDGDSTSWADNGSKSGTIGADHHELAGDLAAVLNNLEPAWTGEGADRARERIKAFSDLVSAAATTLSSNGGNVTDAAYGFELARRSMEPMGAPPDKTFFDVAVPWNTDTEEAIAAYNAKAEKNLAIYNDYATHLSSQGQGLSGDYGQLAPDRTAGSTDSFRVTGERDVVKPDRAQADTTSPDTPAEERDHATPQTNEVRPGETASRGTTDDVREKEPSKNFARQDDLTTAAGLTPSLRQAGSPVLSGSDLAKLGRAGAQVRDPAELPLVEISPGAAQGSRGGEANELGTKARRGAGSPGAAIRGSAGKEVAGKRGAAGATGAATPAGRVAAEDREHKRKYVHDDGSVFADAVDELVDPRTGLPPTPPTIGT</sequence>
<name>A0A0H3DB98_AMYMU</name>
<dbReference type="EMBL" id="CP002000">
    <property type="protein sequence ID" value="ADJ47921.1"/>
    <property type="molecule type" value="Genomic_DNA"/>
</dbReference>
<dbReference type="RefSeq" id="WP_013227972.1">
    <property type="nucleotide sequence ID" value="NC_014318.1"/>
</dbReference>
<organism evidence="2 3">
    <name type="scientific">Amycolatopsis mediterranei (strain U-32)</name>
    <dbReference type="NCBI Taxonomy" id="749927"/>
    <lineage>
        <taxon>Bacteria</taxon>
        <taxon>Bacillati</taxon>
        <taxon>Actinomycetota</taxon>
        <taxon>Actinomycetes</taxon>
        <taxon>Pseudonocardiales</taxon>
        <taxon>Pseudonocardiaceae</taxon>
        <taxon>Amycolatopsis</taxon>
    </lineage>
</organism>
<evidence type="ECO:0000313" key="2">
    <source>
        <dbReference type="EMBL" id="ADJ47921.1"/>
    </source>
</evidence>
<dbReference type="HOGENOM" id="CLU_638798_0_0_11"/>
<gene>
    <name evidence="2" type="ordered locus">AMED_6186</name>
</gene>
<dbReference type="SUPFAM" id="SSF140459">
    <property type="entry name" value="PE/PPE dimer-like"/>
    <property type="match status" value="1"/>
</dbReference>
<reference evidence="2 3" key="1">
    <citation type="journal article" date="2010" name="Cell Res.">
        <title>Complete genome sequence of the rifamycin SV-producing Amycolatopsis mediterranei U32 revealed its genetic characteristics in phylogeny and metabolism.</title>
        <authorList>
            <person name="Zhao W."/>
            <person name="Zhong Y."/>
            <person name="Yuan H."/>
            <person name="Wang J."/>
            <person name="Zheng H."/>
            <person name="Wang Y."/>
            <person name="Cen X."/>
            <person name="Xu F."/>
            <person name="Bai J."/>
            <person name="Han X."/>
            <person name="Lu G."/>
            <person name="Zhu Y."/>
            <person name="Shao Z."/>
            <person name="Yan H."/>
            <person name="Li C."/>
            <person name="Peng N."/>
            <person name="Zhang Z."/>
            <person name="Zhang Y."/>
            <person name="Lin W."/>
            <person name="Fan Y."/>
            <person name="Qin Z."/>
            <person name="Hu Y."/>
            <person name="Zhu B."/>
            <person name="Wang S."/>
            <person name="Ding X."/>
            <person name="Zhao G.P."/>
        </authorList>
    </citation>
    <scope>NUCLEOTIDE SEQUENCE [LARGE SCALE GENOMIC DNA]</scope>
    <source>
        <strain evidence="3">U-32</strain>
    </source>
</reference>
<evidence type="ECO:0008006" key="4">
    <source>
        <dbReference type="Google" id="ProtNLM"/>
    </source>
</evidence>